<protein>
    <recommendedName>
        <fullName evidence="2">ubiquitinyl hydrolase 1</fullName>
        <ecNumber evidence="2">3.4.19.12</ecNumber>
    </recommendedName>
</protein>
<evidence type="ECO:0000256" key="4">
    <source>
        <dbReference type="ARBA" id="ARBA00022786"/>
    </source>
</evidence>
<gene>
    <name evidence="12" type="ORF">ATNIH1004_011768</name>
</gene>
<dbReference type="InterPro" id="IPR022099">
    <property type="entry name" value="DUF3638"/>
</dbReference>
<feature type="compositionally biased region" description="Acidic residues" evidence="8">
    <location>
        <begin position="3143"/>
        <end position="3171"/>
    </location>
</feature>
<evidence type="ECO:0000313" key="12">
    <source>
        <dbReference type="EMBL" id="KAA8641632.1"/>
    </source>
</evidence>
<feature type="domain" description="DUF6606" evidence="11">
    <location>
        <begin position="12"/>
        <end position="284"/>
    </location>
</feature>
<dbReference type="EMBL" id="QUQM01000009">
    <property type="protein sequence ID" value="KAA8641632.1"/>
    <property type="molecule type" value="Genomic_DNA"/>
</dbReference>
<feature type="coiled-coil region" evidence="7">
    <location>
        <begin position="1699"/>
        <end position="1726"/>
    </location>
</feature>
<evidence type="ECO:0000256" key="1">
    <source>
        <dbReference type="ARBA" id="ARBA00000707"/>
    </source>
</evidence>
<keyword evidence="7" id="KW-0175">Coiled coil</keyword>
<evidence type="ECO:0000256" key="5">
    <source>
        <dbReference type="ARBA" id="ARBA00022801"/>
    </source>
</evidence>
<evidence type="ECO:0000313" key="13">
    <source>
        <dbReference type="Proteomes" id="UP000324241"/>
    </source>
</evidence>
<dbReference type="EC" id="3.4.19.12" evidence="2"/>
<keyword evidence="6" id="KW-0788">Thiol protease</keyword>
<keyword evidence="3" id="KW-0645">Protease</keyword>
<organism evidence="12 13">
    <name type="scientific">Aspergillus tanneri</name>
    <dbReference type="NCBI Taxonomy" id="1220188"/>
    <lineage>
        <taxon>Eukaryota</taxon>
        <taxon>Fungi</taxon>
        <taxon>Dikarya</taxon>
        <taxon>Ascomycota</taxon>
        <taxon>Pezizomycotina</taxon>
        <taxon>Eurotiomycetes</taxon>
        <taxon>Eurotiomycetidae</taxon>
        <taxon>Eurotiales</taxon>
        <taxon>Aspergillaceae</taxon>
        <taxon>Aspergillus</taxon>
        <taxon>Aspergillus subgen. Circumdati</taxon>
    </lineage>
</organism>
<sequence length="3171" mass="361963">MIAQNSALTLTFNHLVLPPRLPGRQDSEAEAQDVQKDLVHRVLDALESLKGSLDEKAAVAWEAIEKALNICKEVNHDGCINETSLLNALTKLQQNNAIILYVGAQNACILIRKPHDDEKTVIFEAFETSPAAEPVLAAKGTLQWDFPGSAVSVPLDVFDNPVFLRSLAAFLERASCEVLDEFTPKTRKAGAEISETRDTVNPAIITQFLMTLLQSNGCRIYPPVLRKRVKDDVCWENAELPWRRSPFWLALRVCIQRLLYLSLGAELGRIQYKFAMCTLMARLLSDSVNTIDPEQCNFLKTKLCRRLAKLETDKQNSSEGVRDAYARVFATIGPYCQQSISKATAIFEAKWKSFRNTLCRRIPLLPNRAEDKDLKLALRNSLGYMGHILNPSQVSTWVQRTVDPAMLGQHSRKDTTEQFGALMTRYFLLAEKERAIESDARDIPESKDRCEALCIDLAHQINEYIGAVGNAYDYDPEQISIFVLSIFEMWMHMDRCATVAYPLLKDYHPWIKPEMLDVLLLSRWVDMERLQRIQLYLDRRCTEAKTVNMTIFTDPDAGGFTDQYFDLEEARNMRALQGQIETASLAARNRKEDELQRVNAEYEDLTEKKASSSCTDRRHPDGTHDIKGCSHCYYGRCCRRLKIDVHEDFLPPESKRVEKRAIIFELSLPKPVAAYRNSTWNIITTLCYQAEALASDEPEMLLCDYTQLKMYSSSINSRRGISLASDTKSYLGTHYKSKKFPVKTRNVLLPLGLKFSYYDEERKIWLKNFPKELTLAHHSAMHLPRNLPFSALYASSAFAADGPGPSSYASIAKIPECPSNISIHEFIAHQNLMGGKNRRWFSILCELGSSNVNFSLQDTMVLFRLLALQAGPRLNATDDTLRAVHFVFRDSNFCDRLIEQIMVHVEMVSSNWRESNYMETLLILTNQLCAFCCVESRRRAQELLLTIRKATLTWITLLRSEMRNAQEADTAERTAKYCFISTLLCRRTFVPQARSSLELDAESFRCFIEATLAMQESLVIDLSKFTPWTRSMLVRDIKMMEAMRPVLRESVIKYPASLGLAIDAFWPNVVSNSRSYTEWEFLLHSHEWWVTSTVQAAEHTEPQVLHYHLLEGHLLVDGRAMGKLPTDIRDSESLKELFGNQRLVAFPSSMPGMSYTLAMDKDGHRVHIGYREQQLIIRAQKSGKLLELIPRYVFGYGQSSDLPVQLVDNCVHWMDIESGIVEIRRQPHIWRDSAWTINVLTRRVMRRHVHLVDPHCALFASVAQIFEDFEQPHMLMVVQSLKGALSVELKRMDLTFYVNRKRLLQCKQLAAEIDPNQDAGTLYGLKSMLILRNIHNRSQRSVITMLGRPFYERLGMHVVVRIENTGSYARYTIDNILGRLYSPPEPRLLYNKAQLHALTSFFLPDPLTGRTGTEEALSCLQSGSCQPSTPLNRMHFQILETLSTLTPRREYYPKGRKCQQSVFWDPKLTTTIQHDGYKTVVDSIVEKSEILSLFHLEIGNHNMDTWSSAIHLQERARWRRSIYERRGIFFAEPDSPQDLPYATRDGWTSSRRTSNVSEVVTLLRKRPLSLRTTPKLVEIFQKWPVIGGYISSFTTSSLNGCLDIDLGHEWGSLVLLCRDSKLEDSYHLMFLLGIVAYKSGVDMEVLRSIVAFFLLDDLKQLQYPPYSLFTGFEAGEEIKLDALVNLAMPFYEPYRDPPIQGKKKKRNKTLQEIRRLELAREDHELRCVDECQRFAALLQNQWPCAEPTVEGFESTYLNVHLAMKEIIPEWQRLYKNLQLFNYVQEVQMILDKHSAPINSVDESPTCLPYKIYGDKRCDYSIPLLGGALLQKPGPMINAYHNSESLKQLTSETTATIWQTSLIKPKAYIKPETMEIESIVGAIINSDCPVQLKYGQDLKGSIAALKLVEREAKQKISVNTDYLEGVRWFNNKIHTARTCVDQHYNQIVESLSHGDSRFVWLQQSNLWPCIMPLSILQQLGSKSHCLFGPGMKDAIIAYGLAIVQLQKLIRMKEAFTRNDKETLHQEYRNRGHVNWQPSDYPDWLLLEIDANMQIREDQATVALEIISPSSGSNSVLQMNMGQGKTSVIMPMVASILADRKTLTRILVPKALLSQTIQVLQSRLGGLLEREITHIPFSRRTPTGTDLIKKYRWIHEDQLNKSAIIVGIPEHVLSFKLSGIQRISDLKIPEASEMVAAQCWMDQVCRDILDECDFTLAVKTQLIYPSGSLLSVDGHPNRWEVTMAVLGLVAHNLHDLAQQFPQSINVVERTATGFPVAYFLRKDAEEALTQRIISNICGGQISLVPIRDCTQEEQEAIRIFLSQEHIKYSVSKCVSGLFPDAPKVRKNIYLLRGLLVHGILLLCLKKRWNVQYGLHPRRDPMAVPFHAKGVPSDQAEWGHPDVSILFTCLAFYNQGLSLPQLLQSLQGILRSDDPATEYDRWTQASLTLPEPLRHWNTINVDDEGQVTEIWRHLRMKMVVINHFLKNYVFPAHAKQFSVKVQASGWDIPLFSNKTVMSPVAGVRRSGLTSGFSGTNDNRRLLPLTIKQQDLPQLLHTNAEVLTYLLQQRNRLYQLAVTKDGSRFSELDLVTYLMQRKIRVLIDAGAFILEMDNRTLVRAWLQEDTQAQAAIYFGLDNKPWVQYQNGKIAPLVATPFADNMDNCLVYLDEAHTRGTDLKLPPEARGALTLGLNQTKDHTVQAAMRLRQLGTTQSVTFVAPLEVHQSILDVRQKSAKEHVDSSDVISWLLHQTCTNTRDLQSLYFAQGADFCYRMQAVESYREFLTNVDHRKAYMGYLQQSEQQTLEQLYEPKSDKEHDIATSLDTAKLPLSGKLSIFMEELRESRRQSHVGHGSVTSSALEEVEQEREVAYEIEEEKEMQRPHAMKALKFPGLHKSILNFLQTGILQDKGGYMNASYVLESSELGLKHKIDASTLLPQLYVSVEFTRTVMKSGKTNDNFMRPVNWLLWSIETGVGIVIIPEEAEEAISLLRTAARSPVHLVLYAAPFTKRMLHFNNLDYYAFPSLPTGWVPPAWLPFELGILAGRLYFNFCEYPSLLDRLQLDPEDSLKTMEALARGHFNFLQEWLSLRRQGQDISHTPMGYICQGWRLRSDHPFFLTKRAEGPDSGSGQFVQVPSFEAQSDHEEFLYSDDDDDDSVVVEEGYDGELGEDEIDRP</sequence>
<evidence type="ECO:0000256" key="2">
    <source>
        <dbReference type="ARBA" id="ARBA00012759"/>
    </source>
</evidence>
<comment type="catalytic activity">
    <reaction evidence="1">
        <text>Thiol-dependent hydrolysis of ester, thioester, amide, peptide and isopeptide bonds formed by the C-terminal Gly of ubiquitin (a 76-residue protein attached to proteins as an intracellular targeting signal).</text>
        <dbReference type="EC" id="3.4.19.12"/>
    </reaction>
</comment>
<comment type="caution">
    <text evidence="12">The sequence shown here is derived from an EMBL/GenBank/DDBJ whole genome shotgun (WGS) entry which is preliminary data.</text>
</comment>
<dbReference type="GO" id="GO:0004843">
    <property type="term" value="F:cysteine-type deubiquitinase activity"/>
    <property type="evidence" value="ECO:0007669"/>
    <property type="project" value="UniProtKB-EC"/>
</dbReference>
<dbReference type="InterPro" id="IPR051346">
    <property type="entry name" value="OTU_Deubiquitinase"/>
</dbReference>
<evidence type="ECO:0000256" key="8">
    <source>
        <dbReference type="SAM" id="MobiDB-lite"/>
    </source>
</evidence>
<dbReference type="Pfam" id="PF12340">
    <property type="entry name" value="DUF3638"/>
    <property type="match status" value="1"/>
</dbReference>
<evidence type="ECO:0000256" key="7">
    <source>
        <dbReference type="SAM" id="Coils"/>
    </source>
</evidence>
<dbReference type="RefSeq" id="XP_033420994.1">
    <property type="nucleotide sequence ID" value="XM_033576330.1"/>
</dbReference>
<dbReference type="InterPro" id="IPR027417">
    <property type="entry name" value="P-loop_NTPase"/>
</dbReference>
<feature type="region of interest" description="Disordered" evidence="8">
    <location>
        <begin position="3139"/>
        <end position="3171"/>
    </location>
</feature>
<dbReference type="InterPro" id="IPR046541">
    <property type="entry name" value="DUF6606"/>
</dbReference>
<dbReference type="Gene3D" id="3.40.50.300">
    <property type="entry name" value="P-loop containing nucleotide triphosphate hydrolases"/>
    <property type="match status" value="1"/>
</dbReference>
<accession>A0A5M9M3M3</accession>
<dbReference type="PANTHER" id="PTHR13367">
    <property type="entry name" value="UBIQUITIN THIOESTERASE"/>
    <property type="match status" value="1"/>
</dbReference>
<keyword evidence="4" id="KW-0833">Ubl conjugation pathway</keyword>
<dbReference type="PANTHER" id="PTHR13367:SF33">
    <property type="entry name" value="P-LOOP CONTAINING NUCLEOSIDE TRIPHOSPHATE HYDROLASE PROTEIN"/>
    <property type="match status" value="1"/>
</dbReference>
<feature type="domain" description="DUF3638" evidence="9">
    <location>
        <begin position="2031"/>
        <end position="2254"/>
    </location>
</feature>
<evidence type="ECO:0000259" key="10">
    <source>
        <dbReference type="Pfam" id="PF12359"/>
    </source>
</evidence>
<dbReference type="Pfam" id="PF20255">
    <property type="entry name" value="DUF6606"/>
    <property type="match status" value="1"/>
</dbReference>
<dbReference type="InterPro" id="IPR022105">
    <property type="entry name" value="DUF3645"/>
</dbReference>
<feature type="domain" description="DUF3645" evidence="10">
    <location>
        <begin position="2373"/>
        <end position="2405"/>
    </location>
</feature>
<evidence type="ECO:0000259" key="9">
    <source>
        <dbReference type="Pfam" id="PF12340"/>
    </source>
</evidence>
<dbReference type="OrthoDB" id="3182339at2759"/>
<evidence type="ECO:0000256" key="6">
    <source>
        <dbReference type="ARBA" id="ARBA00022807"/>
    </source>
</evidence>
<dbReference type="SUPFAM" id="SSF52540">
    <property type="entry name" value="P-loop containing nucleoside triphosphate hydrolases"/>
    <property type="match status" value="1"/>
</dbReference>
<dbReference type="Pfam" id="PF12359">
    <property type="entry name" value="DUF3645"/>
    <property type="match status" value="1"/>
</dbReference>
<dbReference type="GeneID" id="54334469"/>
<dbReference type="Proteomes" id="UP000324241">
    <property type="component" value="Unassembled WGS sequence"/>
</dbReference>
<proteinExistence type="predicted"/>
<name>A0A5M9M3M3_9EURO</name>
<evidence type="ECO:0000259" key="11">
    <source>
        <dbReference type="Pfam" id="PF20255"/>
    </source>
</evidence>
<dbReference type="VEuPathDB" id="FungiDB:EYZ11_008029"/>
<dbReference type="GO" id="GO:0006508">
    <property type="term" value="P:proteolysis"/>
    <property type="evidence" value="ECO:0007669"/>
    <property type="project" value="UniProtKB-KW"/>
</dbReference>
<keyword evidence="5" id="KW-0378">Hydrolase</keyword>
<evidence type="ECO:0000256" key="3">
    <source>
        <dbReference type="ARBA" id="ARBA00022670"/>
    </source>
</evidence>
<reference evidence="12 13" key="1">
    <citation type="submission" date="2019-08" db="EMBL/GenBank/DDBJ databases">
        <title>The genome sequence of a newly discovered highly antifungal drug resistant Aspergillus species, Aspergillus tanneri NIH 1004.</title>
        <authorList>
            <person name="Mounaud S."/>
            <person name="Singh I."/>
            <person name="Joardar V."/>
            <person name="Pakala S."/>
            <person name="Pakala S."/>
            <person name="Venepally P."/>
            <person name="Chung J.K."/>
            <person name="Losada L."/>
            <person name="Nierman W.C."/>
        </authorList>
    </citation>
    <scope>NUCLEOTIDE SEQUENCE [LARGE SCALE GENOMIC DNA]</scope>
    <source>
        <strain evidence="12 13">NIH1004</strain>
    </source>
</reference>